<proteinExistence type="predicted"/>
<keyword evidence="4" id="KW-0539">Nucleus</keyword>
<keyword evidence="8" id="KW-1185">Reference proteome</keyword>
<keyword evidence="2" id="KW-0238">DNA-binding</keyword>
<name>A0AAV1RJF3_9ROSI</name>
<feature type="domain" description="NAC" evidence="6">
    <location>
        <begin position="19"/>
        <end position="105"/>
    </location>
</feature>
<sequence>MRGFNMEKFNFVRDGMIRLPPGFRFQPTDEELVFQYLKRKILSSPLPASVIPEVNVCKYDPWELPDEIVFDSVSSSSSSYSSSSSITEISSNEEDHEQSSSRNFF</sequence>
<evidence type="ECO:0000313" key="8">
    <source>
        <dbReference type="Proteomes" id="UP001314170"/>
    </source>
</evidence>
<dbReference type="EMBL" id="CAWUPB010001009">
    <property type="protein sequence ID" value="CAK7336784.1"/>
    <property type="molecule type" value="Genomic_DNA"/>
</dbReference>
<dbReference type="AlphaFoldDB" id="A0AAV1RJF3"/>
<dbReference type="SUPFAM" id="SSF101941">
    <property type="entry name" value="NAC domain"/>
    <property type="match status" value="1"/>
</dbReference>
<feature type="compositionally biased region" description="Low complexity" evidence="5">
    <location>
        <begin position="73"/>
        <end position="90"/>
    </location>
</feature>
<protein>
    <recommendedName>
        <fullName evidence="6">NAC domain-containing protein</fullName>
    </recommendedName>
</protein>
<evidence type="ECO:0000256" key="1">
    <source>
        <dbReference type="ARBA" id="ARBA00023015"/>
    </source>
</evidence>
<accession>A0AAV1RJF3</accession>
<gene>
    <name evidence="7" type="ORF">DCAF_LOCUS11805</name>
</gene>
<evidence type="ECO:0000256" key="4">
    <source>
        <dbReference type="ARBA" id="ARBA00023242"/>
    </source>
</evidence>
<evidence type="ECO:0000259" key="6">
    <source>
        <dbReference type="PROSITE" id="PS51005"/>
    </source>
</evidence>
<keyword evidence="1" id="KW-0805">Transcription regulation</keyword>
<comment type="caution">
    <text evidence="7">The sequence shown here is derived from an EMBL/GenBank/DDBJ whole genome shotgun (WGS) entry which is preliminary data.</text>
</comment>
<dbReference type="PANTHER" id="PTHR31719">
    <property type="entry name" value="NAC TRANSCRIPTION FACTOR 56"/>
    <property type="match status" value="1"/>
</dbReference>
<evidence type="ECO:0000256" key="2">
    <source>
        <dbReference type="ARBA" id="ARBA00023125"/>
    </source>
</evidence>
<dbReference type="Gene3D" id="2.170.150.80">
    <property type="entry name" value="NAC domain"/>
    <property type="match status" value="1"/>
</dbReference>
<dbReference type="InterPro" id="IPR003441">
    <property type="entry name" value="NAC-dom"/>
</dbReference>
<dbReference type="Pfam" id="PF02365">
    <property type="entry name" value="NAM"/>
    <property type="match status" value="1"/>
</dbReference>
<reference evidence="7 8" key="1">
    <citation type="submission" date="2024-01" db="EMBL/GenBank/DDBJ databases">
        <authorList>
            <person name="Waweru B."/>
        </authorList>
    </citation>
    <scope>NUCLEOTIDE SEQUENCE [LARGE SCALE GENOMIC DNA]</scope>
</reference>
<dbReference type="GO" id="GO:0003677">
    <property type="term" value="F:DNA binding"/>
    <property type="evidence" value="ECO:0007669"/>
    <property type="project" value="UniProtKB-KW"/>
</dbReference>
<keyword evidence="3" id="KW-0804">Transcription</keyword>
<dbReference type="PROSITE" id="PS51005">
    <property type="entry name" value="NAC"/>
    <property type="match status" value="1"/>
</dbReference>
<evidence type="ECO:0000256" key="5">
    <source>
        <dbReference type="SAM" id="MobiDB-lite"/>
    </source>
</evidence>
<dbReference type="Proteomes" id="UP001314170">
    <property type="component" value="Unassembled WGS sequence"/>
</dbReference>
<organism evidence="7 8">
    <name type="scientific">Dovyalis caffra</name>
    <dbReference type="NCBI Taxonomy" id="77055"/>
    <lineage>
        <taxon>Eukaryota</taxon>
        <taxon>Viridiplantae</taxon>
        <taxon>Streptophyta</taxon>
        <taxon>Embryophyta</taxon>
        <taxon>Tracheophyta</taxon>
        <taxon>Spermatophyta</taxon>
        <taxon>Magnoliopsida</taxon>
        <taxon>eudicotyledons</taxon>
        <taxon>Gunneridae</taxon>
        <taxon>Pentapetalae</taxon>
        <taxon>rosids</taxon>
        <taxon>fabids</taxon>
        <taxon>Malpighiales</taxon>
        <taxon>Salicaceae</taxon>
        <taxon>Flacourtieae</taxon>
        <taxon>Dovyalis</taxon>
    </lineage>
</organism>
<feature type="region of interest" description="Disordered" evidence="5">
    <location>
        <begin position="73"/>
        <end position="105"/>
    </location>
</feature>
<evidence type="ECO:0000313" key="7">
    <source>
        <dbReference type="EMBL" id="CAK7336784.1"/>
    </source>
</evidence>
<dbReference type="GO" id="GO:0006355">
    <property type="term" value="P:regulation of DNA-templated transcription"/>
    <property type="evidence" value="ECO:0007669"/>
    <property type="project" value="InterPro"/>
</dbReference>
<dbReference type="InterPro" id="IPR036093">
    <property type="entry name" value="NAC_dom_sf"/>
</dbReference>
<evidence type="ECO:0000256" key="3">
    <source>
        <dbReference type="ARBA" id="ARBA00023163"/>
    </source>
</evidence>
<dbReference type="PANTHER" id="PTHR31719:SF130">
    <property type="entry name" value="NAC DOMAIN-CONTAINING PROTEIN 18"/>
    <property type="match status" value="1"/>
</dbReference>